<accession>A0A6G0WXI3</accession>
<comment type="caution">
    <text evidence="1">The sequence shown here is derived from an EMBL/GenBank/DDBJ whole genome shotgun (WGS) entry which is preliminary data.</text>
</comment>
<dbReference type="VEuPathDB" id="FungiDB:AeMF1_010688"/>
<reference evidence="1 2" key="1">
    <citation type="submission" date="2019-07" db="EMBL/GenBank/DDBJ databases">
        <title>Genomics analysis of Aphanomyces spp. identifies a new class of oomycete effector associated with host adaptation.</title>
        <authorList>
            <person name="Gaulin E."/>
        </authorList>
    </citation>
    <scope>NUCLEOTIDE SEQUENCE [LARGE SCALE GENOMIC DNA]</scope>
    <source>
        <strain evidence="1 2">ATCC 201684</strain>
    </source>
</reference>
<dbReference type="EMBL" id="VJMJ01000136">
    <property type="protein sequence ID" value="KAF0732205.1"/>
    <property type="molecule type" value="Genomic_DNA"/>
</dbReference>
<gene>
    <name evidence="1" type="ORF">Ae201684_010651</name>
</gene>
<sequence>MHDFPWVEITTAKSVTPPLNKLRKMEDKTTESPTHVEALYEVPAQRRYVQFSTATTYIFKTAYGGSALPKDTGPAIGMSYLHVDEVVEDLHTDRSHRRSRVRKFNHLERIEMLKRAEYDVKEIATFCMDAIEIRKSRQETLDEIKQENKRKHDECEAVPAIEPVRRMRMFYPSPAIDCCQE</sequence>
<organism evidence="1 2">
    <name type="scientific">Aphanomyces euteiches</name>
    <dbReference type="NCBI Taxonomy" id="100861"/>
    <lineage>
        <taxon>Eukaryota</taxon>
        <taxon>Sar</taxon>
        <taxon>Stramenopiles</taxon>
        <taxon>Oomycota</taxon>
        <taxon>Saprolegniomycetes</taxon>
        <taxon>Saprolegniales</taxon>
        <taxon>Verrucalvaceae</taxon>
        <taxon>Aphanomyces</taxon>
    </lineage>
</organism>
<evidence type="ECO:0000313" key="1">
    <source>
        <dbReference type="EMBL" id="KAF0732205.1"/>
    </source>
</evidence>
<evidence type="ECO:0008006" key="3">
    <source>
        <dbReference type="Google" id="ProtNLM"/>
    </source>
</evidence>
<dbReference type="AlphaFoldDB" id="A0A6G0WXI3"/>
<keyword evidence="2" id="KW-1185">Reference proteome</keyword>
<name>A0A6G0WXI3_9STRA</name>
<evidence type="ECO:0000313" key="2">
    <source>
        <dbReference type="Proteomes" id="UP000481153"/>
    </source>
</evidence>
<protein>
    <recommendedName>
        <fullName evidence="3">Cysteine/serine-rich nuclear protein N-terminal domain-containing protein</fullName>
    </recommendedName>
</protein>
<dbReference type="Proteomes" id="UP000481153">
    <property type="component" value="Unassembled WGS sequence"/>
</dbReference>
<proteinExistence type="predicted"/>